<dbReference type="EMBL" id="WPAF01000007">
    <property type="protein sequence ID" value="KAF0134584.1"/>
    <property type="molecule type" value="Genomic_DNA"/>
</dbReference>
<sequence length="178" mass="19897">MVVTSVARDDLKDGGASHFAKVIKTLKENSLKVEVLIPDYIGEDLDIIISEKPDVINHNIECVSRLYPQIRPQAGYQRSLSILSKVKESGIYTKSGFMVGLGESDSEVIALLFDLKKAGCDIATVGQYISPSNGHQKVERYVEPERFDWYRRVGEKLGFMKVFSGSFVRSSYKASEII</sequence>
<proteinExistence type="predicted"/>
<accession>A0A833NSB2</accession>
<dbReference type="InterPro" id="IPR003698">
    <property type="entry name" value="Lipoyl_synth"/>
</dbReference>
<dbReference type="NCBIfam" id="NF009544">
    <property type="entry name" value="PRK12928.1"/>
    <property type="match status" value="1"/>
</dbReference>
<evidence type="ECO:0000313" key="8">
    <source>
        <dbReference type="EMBL" id="KAF0134584.1"/>
    </source>
</evidence>
<gene>
    <name evidence="8" type="ORF">FD145_602</name>
</gene>
<evidence type="ECO:0000313" key="9">
    <source>
        <dbReference type="Proteomes" id="UP000488506"/>
    </source>
</evidence>
<keyword evidence="5" id="KW-0408">Iron</keyword>
<dbReference type="AlphaFoldDB" id="A0A833NSB2"/>
<keyword evidence="3" id="KW-0949">S-adenosyl-L-methionine</keyword>
<dbReference type="Proteomes" id="UP000488506">
    <property type="component" value="Unassembled WGS sequence"/>
</dbReference>
<dbReference type="SUPFAM" id="SSF102114">
    <property type="entry name" value="Radical SAM enzymes"/>
    <property type="match status" value="1"/>
</dbReference>
<evidence type="ECO:0000256" key="1">
    <source>
        <dbReference type="ARBA" id="ARBA00001966"/>
    </source>
</evidence>
<dbReference type="PANTHER" id="PTHR10949:SF0">
    <property type="entry name" value="LIPOYL SYNTHASE, MITOCHONDRIAL"/>
    <property type="match status" value="1"/>
</dbReference>
<dbReference type="Gene3D" id="3.20.20.70">
    <property type="entry name" value="Aldolase class I"/>
    <property type="match status" value="1"/>
</dbReference>
<evidence type="ECO:0000256" key="2">
    <source>
        <dbReference type="ARBA" id="ARBA00022485"/>
    </source>
</evidence>
<dbReference type="GO" id="GO:0016992">
    <property type="term" value="F:lipoate synthase activity"/>
    <property type="evidence" value="ECO:0007669"/>
    <property type="project" value="InterPro"/>
</dbReference>
<dbReference type="NCBIfam" id="NF004019">
    <property type="entry name" value="PRK05481.1"/>
    <property type="match status" value="1"/>
</dbReference>
<evidence type="ECO:0000256" key="3">
    <source>
        <dbReference type="ARBA" id="ARBA00022691"/>
    </source>
</evidence>
<dbReference type="InterPro" id="IPR007197">
    <property type="entry name" value="rSAM"/>
</dbReference>
<dbReference type="GO" id="GO:0051539">
    <property type="term" value="F:4 iron, 4 sulfur cluster binding"/>
    <property type="evidence" value="ECO:0007669"/>
    <property type="project" value="UniProtKB-KW"/>
</dbReference>
<evidence type="ECO:0000259" key="7">
    <source>
        <dbReference type="PROSITE" id="PS51918"/>
    </source>
</evidence>
<dbReference type="Pfam" id="PF04055">
    <property type="entry name" value="Radical_SAM"/>
    <property type="match status" value="1"/>
</dbReference>
<organism evidence="8 9">
    <name type="scientific">Candidatus Saganbacteria bacterium</name>
    <dbReference type="NCBI Taxonomy" id="2575572"/>
    <lineage>
        <taxon>Bacteria</taxon>
        <taxon>Bacillati</taxon>
        <taxon>Saganbacteria</taxon>
    </lineage>
</organism>
<dbReference type="PROSITE" id="PS51918">
    <property type="entry name" value="RADICAL_SAM"/>
    <property type="match status" value="1"/>
</dbReference>
<keyword evidence="6" id="KW-0411">Iron-sulfur</keyword>
<evidence type="ECO:0000256" key="4">
    <source>
        <dbReference type="ARBA" id="ARBA00022723"/>
    </source>
</evidence>
<name>A0A833NSB2_UNCSA</name>
<dbReference type="GO" id="GO:0046872">
    <property type="term" value="F:metal ion binding"/>
    <property type="evidence" value="ECO:0007669"/>
    <property type="project" value="UniProtKB-KW"/>
</dbReference>
<dbReference type="PANTHER" id="PTHR10949">
    <property type="entry name" value="LIPOYL SYNTHASE"/>
    <property type="match status" value="1"/>
</dbReference>
<comment type="caution">
    <text evidence="8">The sequence shown here is derived from an EMBL/GenBank/DDBJ whole genome shotgun (WGS) entry which is preliminary data.</text>
</comment>
<feature type="domain" description="Radical SAM core" evidence="7">
    <location>
        <begin position="1"/>
        <end position="160"/>
    </location>
</feature>
<keyword evidence="4" id="KW-0479">Metal-binding</keyword>
<dbReference type="InterPro" id="IPR058240">
    <property type="entry name" value="rSAM_sf"/>
</dbReference>
<evidence type="ECO:0000256" key="5">
    <source>
        <dbReference type="ARBA" id="ARBA00023004"/>
    </source>
</evidence>
<protein>
    <submittedName>
        <fullName evidence="8">Lipoic acid synthetase</fullName>
    </submittedName>
</protein>
<reference evidence="8 9" key="1">
    <citation type="submission" date="2019-12" db="EMBL/GenBank/DDBJ databases">
        <authorList>
            <person name="Wolfe R."/>
            <person name="Danczak R."/>
            <person name="Wilkins M."/>
        </authorList>
    </citation>
    <scope>NUCLEOTIDE SEQUENCE [LARGE SCALE GENOMIC DNA]</scope>
    <source>
        <strain evidence="8">X2_MaxBin.013</strain>
    </source>
</reference>
<dbReference type="InterPro" id="IPR013785">
    <property type="entry name" value="Aldolase_TIM"/>
</dbReference>
<evidence type="ECO:0000256" key="6">
    <source>
        <dbReference type="ARBA" id="ARBA00023014"/>
    </source>
</evidence>
<keyword evidence="2" id="KW-0004">4Fe-4S</keyword>
<comment type="cofactor">
    <cofactor evidence="1">
        <name>[4Fe-4S] cluster</name>
        <dbReference type="ChEBI" id="CHEBI:49883"/>
    </cofactor>
</comment>